<feature type="signal peptide" evidence="5">
    <location>
        <begin position="1"/>
        <end position="23"/>
    </location>
</feature>
<feature type="domain" description="OmpA-like" evidence="6">
    <location>
        <begin position="146"/>
        <end position="263"/>
    </location>
</feature>
<gene>
    <name evidence="7" type="ORF">AWOD_II_1185</name>
</gene>
<dbReference type="AlphaFoldDB" id="A0A090I7N6"/>
<accession>A0A090I7N6</accession>
<name>A0A090I7N6_9GAMM</name>
<evidence type="ECO:0000256" key="1">
    <source>
        <dbReference type="ARBA" id="ARBA00004442"/>
    </source>
</evidence>
<dbReference type="PANTHER" id="PTHR30329">
    <property type="entry name" value="STATOR ELEMENT OF FLAGELLAR MOTOR COMPLEX"/>
    <property type="match status" value="1"/>
</dbReference>
<dbReference type="PANTHER" id="PTHR30329:SF21">
    <property type="entry name" value="LIPOPROTEIN YIAD-RELATED"/>
    <property type="match status" value="1"/>
</dbReference>
<dbReference type="PATRIC" id="fig|80852.17.peg.3991"/>
<dbReference type="KEGG" id="awd:AWOD_II_1185"/>
<evidence type="ECO:0000256" key="5">
    <source>
        <dbReference type="SAM" id="SignalP"/>
    </source>
</evidence>
<dbReference type="HOGENOM" id="CLU_068470_0_0_6"/>
<dbReference type="PROSITE" id="PS51123">
    <property type="entry name" value="OMPA_2"/>
    <property type="match status" value="1"/>
</dbReference>
<evidence type="ECO:0000256" key="2">
    <source>
        <dbReference type="ARBA" id="ARBA00023136"/>
    </source>
</evidence>
<feature type="chain" id="PRO_5001857176" evidence="5">
    <location>
        <begin position="24"/>
        <end position="277"/>
    </location>
</feature>
<evidence type="ECO:0000313" key="8">
    <source>
        <dbReference type="Proteomes" id="UP000032427"/>
    </source>
</evidence>
<keyword evidence="3" id="KW-0998">Cell outer membrane</keyword>
<dbReference type="STRING" id="80852.AWOD_II_1185"/>
<dbReference type="SUPFAM" id="SSF103088">
    <property type="entry name" value="OmpA-like"/>
    <property type="match status" value="1"/>
</dbReference>
<dbReference type="EMBL" id="LN554847">
    <property type="protein sequence ID" value="CED57800.1"/>
    <property type="molecule type" value="Genomic_DNA"/>
</dbReference>
<keyword evidence="8" id="KW-1185">Reference proteome</keyword>
<dbReference type="InterPro" id="IPR050330">
    <property type="entry name" value="Bact_OuterMem_StrucFunc"/>
</dbReference>
<dbReference type="InterPro" id="IPR036737">
    <property type="entry name" value="OmpA-like_sf"/>
</dbReference>
<dbReference type="Gene3D" id="3.30.1330.60">
    <property type="entry name" value="OmpA-like domain"/>
    <property type="match status" value="1"/>
</dbReference>
<keyword evidence="2 4" id="KW-0472">Membrane</keyword>
<dbReference type="PRINTS" id="PR01021">
    <property type="entry name" value="OMPADOMAIN"/>
</dbReference>
<evidence type="ECO:0000256" key="4">
    <source>
        <dbReference type="PROSITE-ProRule" id="PRU00473"/>
    </source>
</evidence>
<reference evidence="8" key="1">
    <citation type="submission" date="2014-09" db="EMBL/GenBank/DDBJ databases">
        <authorList>
            <person name="Hjerde E."/>
        </authorList>
    </citation>
    <scope>NUCLEOTIDE SEQUENCE [LARGE SCALE GENOMIC DNA]</scope>
    <source>
        <strain evidence="8">06/09/139</strain>
    </source>
</reference>
<protein>
    <submittedName>
        <fullName evidence="7">Outer membrane protein, OmpA family</fullName>
    </submittedName>
</protein>
<evidence type="ECO:0000313" key="7">
    <source>
        <dbReference type="EMBL" id="CED57800.1"/>
    </source>
</evidence>
<proteinExistence type="predicted"/>
<dbReference type="InterPro" id="IPR006664">
    <property type="entry name" value="OMP_bac"/>
</dbReference>
<dbReference type="Pfam" id="PF00691">
    <property type="entry name" value="OmpA"/>
    <property type="match status" value="1"/>
</dbReference>
<organism evidence="7 8">
    <name type="scientific">Aliivibrio wodanis</name>
    <dbReference type="NCBI Taxonomy" id="80852"/>
    <lineage>
        <taxon>Bacteria</taxon>
        <taxon>Pseudomonadati</taxon>
        <taxon>Pseudomonadota</taxon>
        <taxon>Gammaproteobacteria</taxon>
        <taxon>Vibrionales</taxon>
        <taxon>Vibrionaceae</taxon>
        <taxon>Aliivibrio</taxon>
    </lineage>
</organism>
<keyword evidence="5" id="KW-0732">Signal</keyword>
<dbReference type="GeneID" id="28543443"/>
<comment type="subcellular location">
    <subcellularLocation>
        <location evidence="1">Cell outer membrane</location>
    </subcellularLocation>
</comment>
<dbReference type="InterPro" id="IPR006665">
    <property type="entry name" value="OmpA-like"/>
</dbReference>
<evidence type="ECO:0000256" key="3">
    <source>
        <dbReference type="ARBA" id="ARBA00023237"/>
    </source>
</evidence>
<dbReference type="GO" id="GO:0009279">
    <property type="term" value="C:cell outer membrane"/>
    <property type="evidence" value="ECO:0007669"/>
    <property type="project" value="UniProtKB-SubCell"/>
</dbReference>
<sequence>MNIKLICVLSLEILLMSGCTSFADSGRGGEAENYPQAAFSPVMPDQPLGPEHGLRFDWELAARHLDILILEKAEWCFPATVHQAKQNETRIARELEGGLQLDAANDLIIQRNLLKRLERQLDHVKRQETCKPPTHSNGGDSDLDLAKKIYDLLNRDNQFAFNSAELNPKYVVNLSEASQLLNKHQDFKLLVTGHADAIGEEDYNQDLALNRAKQVKRYLSIFGLSLERIHVDAVGSNDPYFAGTEPHVRLTNRRVTIELMQLDQPLMLDNHSVNGDQ</sequence>
<dbReference type="Proteomes" id="UP000032427">
    <property type="component" value="Chromosome 2"/>
</dbReference>
<dbReference type="OrthoDB" id="5587802at2"/>
<dbReference type="CDD" id="cd07185">
    <property type="entry name" value="OmpA_C-like"/>
    <property type="match status" value="1"/>
</dbReference>
<evidence type="ECO:0000259" key="6">
    <source>
        <dbReference type="PROSITE" id="PS51123"/>
    </source>
</evidence>